<dbReference type="InterPro" id="IPR036236">
    <property type="entry name" value="Znf_C2H2_sf"/>
</dbReference>
<keyword evidence="3" id="KW-0479">Metal-binding</keyword>
<evidence type="ECO:0000256" key="6">
    <source>
        <dbReference type="ARBA" id="ARBA00023015"/>
    </source>
</evidence>
<dbReference type="Pfam" id="PF14372">
    <property type="entry name" value="hAT-like_RNase-H"/>
    <property type="match status" value="1"/>
</dbReference>
<evidence type="ECO:0000256" key="4">
    <source>
        <dbReference type="ARBA" id="ARBA00022771"/>
    </source>
</evidence>
<evidence type="ECO:0000256" key="10">
    <source>
        <dbReference type="PROSITE-ProRule" id="PRU00027"/>
    </source>
</evidence>
<evidence type="ECO:0000259" key="11">
    <source>
        <dbReference type="PROSITE" id="PS50808"/>
    </source>
</evidence>
<dbReference type="SUPFAM" id="SSF57667">
    <property type="entry name" value="beta-beta-alpha zinc fingers"/>
    <property type="match status" value="1"/>
</dbReference>
<dbReference type="GO" id="GO:0008270">
    <property type="term" value="F:zinc ion binding"/>
    <property type="evidence" value="ECO:0007669"/>
    <property type="project" value="UniProtKB-KW"/>
</dbReference>
<dbReference type="GO" id="GO:0003677">
    <property type="term" value="F:DNA binding"/>
    <property type="evidence" value="ECO:0007669"/>
    <property type="project" value="UniProtKB-KW"/>
</dbReference>
<dbReference type="Pfam" id="PF02892">
    <property type="entry name" value="zf-BED"/>
    <property type="match status" value="1"/>
</dbReference>
<dbReference type="AlphaFoldDB" id="A0A2Z7CK60"/>
<sequence length="683" mass="78502">MEITRGSQGSTKKPKEFSDVWNYFTKKGIGEDGVQRAECKGCKKEYRSGGKQYGTSSLRRHLEKCKMIKFYDVGQMVVDHEGKVRSRKVDQKVVRDLLAAAIIRHDLPFSFVEYDGIRKRVKYINPDVVCISRNTLVSKEKLKQVLASIQNRICLTSDVWTACTTEGYICLTGHFVDENWKLNSKILSFAHMPPPHSGVELAAKLFEFLKEWGIEKKVFYLTLDNASSNDNMQDILKEQLSLHNSLLCDGEFFHIRCSAHILNLIVQEGLKVATAALNKIRESVKYVKGSESRMKKFEECVVAVGGIDTSISLRLDVSTRWNSTYLMLESAIKYKKAFASLQLNDRNYKYCPSSEEWLRGEKICEFLDHFMIPPILISGSSYPTSNMYFMQVWKIEVLLKENMFNEDVVVGDMCKRMKEKFDKYWSQYSTVLAFGAILDPRIKLSMLSYFYSKVESDHLKCQEKMSLVKRKLYKLFEQYTSVAETSSQAQSPSTILPQMNNEGGFKRKGKRIFDEIKEYESQTITNAGKSHLDLYLEEPKLEFAYYEDLDVLGYWMSHKHRYPTLAVMACDVLAIPITTVASESAFSIGARVLTKYRSRTLPENVQALICTRNWLHGYVNGNLLTNYLFVLTYLIYWNFDFQLFFSLNVDNEDGVGMKTTLSCEGSNILEVVDEANERANEMA</sequence>
<dbReference type="OrthoDB" id="912327at2759"/>
<comment type="subunit">
    <text evidence="2">Homodimer.</text>
</comment>
<dbReference type="PANTHER" id="PTHR46481:SF10">
    <property type="entry name" value="ZINC FINGER BED DOMAIN-CONTAINING PROTEIN 39"/>
    <property type="match status" value="1"/>
</dbReference>
<dbReference type="PANTHER" id="PTHR46481">
    <property type="entry name" value="ZINC FINGER BED DOMAIN-CONTAINING PROTEIN 4"/>
    <property type="match status" value="1"/>
</dbReference>
<reference evidence="12 13" key="1">
    <citation type="journal article" date="2015" name="Proc. Natl. Acad. Sci. U.S.A.">
        <title>The resurrection genome of Boea hygrometrica: A blueprint for survival of dehydration.</title>
        <authorList>
            <person name="Xiao L."/>
            <person name="Yang G."/>
            <person name="Zhang L."/>
            <person name="Yang X."/>
            <person name="Zhao S."/>
            <person name="Ji Z."/>
            <person name="Zhou Q."/>
            <person name="Hu M."/>
            <person name="Wang Y."/>
            <person name="Chen M."/>
            <person name="Xu Y."/>
            <person name="Jin H."/>
            <person name="Xiao X."/>
            <person name="Hu G."/>
            <person name="Bao F."/>
            <person name="Hu Y."/>
            <person name="Wan P."/>
            <person name="Li L."/>
            <person name="Deng X."/>
            <person name="Kuang T."/>
            <person name="Xiang C."/>
            <person name="Zhu J.K."/>
            <person name="Oliver M.J."/>
            <person name="He Y."/>
        </authorList>
    </citation>
    <scope>NUCLEOTIDE SEQUENCE [LARGE SCALE GENOMIC DNA]</scope>
    <source>
        <strain evidence="13">cv. XS01</strain>
    </source>
</reference>
<evidence type="ECO:0000256" key="5">
    <source>
        <dbReference type="ARBA" id="ARBA00022833"/>
    </source>
</evidence>
<keyword evidence="4 10" id="KW-0863">Zinc-finger</keyword>
<keyword evidence="6" id="KW-0805">Transcription regulation</keyword>
<evidence type="ECO:0000313" key="13">
    <source>
        <dbReference type="Proteomes" id="UP000250235"/>
    </source>
</evidence>
<keyword evidence="7" id="KW-0238">DNA-binding</keyword>
<dbReference type="EMBL" id="KQ995277">
    <property type="protein sequence ID" value="KZV47481.1"/>
    <property type="molecule type" value="Genomic_DNA"/>
</dbReference>
<evidence type="ECO:0000256" key="3">
    <source>
        <dbReference type="ARBA" id="ARBA00022723"/>
    </source>
</evidence>
<dbReference type="SUPFAM" id="SSF53098">
    <property type="entry name" value="Ribonuclease H-like"/>
    <property type="match status" value="1"/>
</dbReference>
<evidence type="ECO:0000256" key="8">
    <source>
        <dbReference type="ARBA" id="ARBA00023163"/>
    </source>
</evidence>
<keyword evidence="13" id="KW-1185">Reference proteome</keyword>
<protein>
    <submittedName>
        <fullName evidence="12">Zinc finger BED domain-containing protein RICESLEEPER 2-like</fullName>
    </submittedName>
</protein>
<proteinExistence type="predicted"/>
<dbReference type="PROSITE" id="PS50808">
    <property type="entry name" value="ZF_BED"/>
    <property type="match status" value="1"/>
</dbReference>
<dbReference type="Pfam" id="PF05699">
    <property type="entry name" value="Dimer_Tnp_hAT"/>
    <property type="match status" value="1"/>
</dbReference>
<dbReference type="InterPro" id="IPR025525">
    <property type="entry name" value="hAT-like_transposase_RNase-H"/>
</dbReference>
<dbReference type="InterPro" id="IPR008906">
    <property type="entry name" value="HATC_C_dom"/>
</dbReference>
<feature type="domain" description="BED-type" evidence="11">
    <location>
        <begin position="15"/>
        <end position="64"/>
    </location>
</feature>
<name>A0A2Z7CK60_9LAMI</name>
<evidence type="ECO:0000256" key="9">
    <source>
        <dbReference type="ARBA" id="ARBA00023242"/>
    </source>
</evidence>
<accession>A0A2Z7CK60</accession>
<evidence type="ECO:0000256" key="1">
    <source>
        <dbReference type="ARBA" id="ARBA00004123"/>
    </source>
</evidence>
<evidence type="ECO:0000313" key="12">
    <source>
        <dbReference type="EMBL" id="KZV47481.1"/>
    </source>
</evidence>
<dbReference type="InterPro" id="IPR003656">
    <property type="entry name" value="Znf_BED"/>
</dbReference>
<dbReference type="InterPro" id="IPR052035">
    <property type="entry name" value="ZnF_BED_domain_contain"/>
</dbReference>
<organism evidence="12 13">
    <name type="scientific">Dorcoceras hygrometricum</name>
    <dbReference type="NCBI Taxonomy" id="472368"/>
    <lineage>
        <taxon>Eukaryota</taxon>
        <taxon>Viridiplantae</taxon>
        <taxon>Streptophyta</taxon>
        <taxon>Embryophyta</taxon>
        <taxon>Tracheophyta</taxon>
        <taxon>Spermatophyta</taxon>
        <taxon>Magnoliopsida</taxon>
        <taxon>eudicotyledons</taxon>
        <taxon>Gunneridae</taxon>
        <taxon>Pentapetalae</taxon>
        <taxon>asterids</taxon>
        <taxon>lamiids</taxon>
        <taxon>Lamiales</taxon>
        <taxon>Gesneriaceae</taxon>
        <taxon>Didymocarpoideae</taxon>
        <taxon>Trichosporeae</taxon>
        <taxon>Loxocarpinae</taxon>
        <taxon>Dorcoceras</taxon>
    </lineage>
</organism>
<keyword evidence="9" id="KW-0539">Nucleus</keyword>
<keyword evidence="8" id="KW-0804">Transcription</keyword>
<dbReference type="Proteomes" id="UP000250235">
    <property type="component" value="Unassembled WGS sequence"/>
</dbReference>
<dbReference type="SMART" id="SM00614">
    <property type="entry name" value="ZnF_BED"/>
    <property type="match status" value="1"/>
</dbReference>
<gene>
    <name evidence="12" type="ORF">F511_23599</name>
</gene>
<evidence type="ECO:0000256" key="7">
    <source>
        <dbReference type="ARBA" id="ARBA00023125"/>
    </source>
</evidence>
<dbReference type="GO" id="GO:0009791">
    <property type="term" value="P:post-embryonic development"/>
    <property type="evidence" value="ECO:0007669"/>
    <property type="project" value="UniProtKB-ARBA"/>
</dbReference>
<dbReference type="InterPro" id="IPR012337">
    <property type="entry name" value="RNaseH-like_sf"/>
</dbReference>
<dbReference type="GO" id="GO:0046983">
    <property type="term" value="F:protein dimerization activity"/>
    <property type="evidence" value="ECO:0007669"/>
    <property type="project" value="InterPro"/>
</dbReference>
<comment type="subcellular location">
    <subcellularLocation>
        <location evidence="1">Nucleus</location>
    </subcellularLocation>
</comment>
<evidence type="ECO:0000256" key="2">
    <source>
        <dbReference type="ARBA" id="ARBA00011738"/>
    </source>
</evidence>
<keyword evidence="5" id="KW-0862">Zinc</keyword>
<dbReference type="GO" id="GO:0005634">
    <property type="term" value="C:nucleus"/>
    <property type="evidence" value="ECO:0007669"/>
    <property type="project" value="UniProtKB-SubCell"/>
</dbReference>